<keyword evidence="2" id="KW-1185">Reference proteome</keyword>
<dbReference type="Proteomes" id="UP000011115">
    <property type="component" value="Unassembled WGS sequence"/>
</dbReference>
<organism evidence="1 2">
    <name type="scientific">Solanum tuberosum</name>
    <name type="common">Potato</name>
    <dbReference type="NCBI Taxonomy" id="4113"/>
    <lineage>
        <taxon>Eukaryota</taxon>
        <taxon>Viridiplantae</taxon>
        <taxon>Streptophyta</taxon>
        <taxon>Embryophyta</taxon>
        <taxon>Tracheophyta</taxon>
        <taxon>Spermatophyta</taxon>
        <taxon>Magnoliopsida</taxon>
        <taxon>eudicotyledons</taxon>
        <taxon>Gunneridae</taxon>
        <taxon>Pentapetalae</taxon>
        <taxon>asterids</taxon>
        <taxon>lamiids</taxon>
        <taxon>Solanales</taxon>
        <taxon>Solanaceae</taxon>
        <taxon>Solanoideae</taxon>
        <taxon>Solaneae</taxon>
        <taxon>Solanum</taxon>
    </lineage>
</organism>
<reference evidence="1" key="2">
    <citation type="submission" date="2015-06" db="UniProtKB">
        <authorList>
            <consortium name="EnsemblPlants"/>
        </authorList>
    </citation>
    <scope>IDENTIFICATION</scope>
    <source>
        <strain evidence="1">DM1-3 516 R44</strain>
    </source>
</reference>
<sequence>MEITTPGKFEYERIRERGKGRGLGGVLDFIFFWVVRVGCWTSILLEEEERSKVGSLGCIGTLYVLYCYREKEWELGLELGWNNGIELGRLKLRGKAQNFGQMGW</sequence>
<dbReference type="AlphaFoldDB" id="M1DMN5"/>
<evidence type="ECO:0000313" key="1">
    <source>
        <dbReference type="EnsemblPlants" id="PGSC0003DMT400091459"/>
    </source>
</evidence>
<evidence type="ECO:0000313" key="2">
    <source>
        <dbReference type="Proteomes" id="UP000011115"/>
    </source>
</evidence>
<proteinExistence type="predicted"/>
<dbReference type="HOGENOM" id="CLU_2254988_0_0_1"/>
<accession>M1DMN5</accession>
<reference evidence="2" key="1">
    <citation type="journal article" date="2011" name="Nature">
        <title>Genome sequence and analysis of the tuber crop potato.</title>
        <authorList>
            <consortium name="The Potato Genome Sequencing Consortium"/>
        </authorList>
    </citation>
    <scope>NUCLEOTIDE SEQUENCE [LARGE SCALE GENOMIC DNA]</scope>
    <source>
        <strain evidence="2">cv. DM1-3 516 R44</strain>
    </source>
</reference>
<dbReference type="PaxDb" id="4113-PGSC0003DMT400091459"/>
<dbReference type="EnsemblPlants" id="PGSC0003DMT400091459">
    <property type="protein sequence ID" value="PGSC0003DMT400091459"/>
    <property type="gene ID" value="PGSC0003DMG400041030"/>
</dbReference>
<name>M1DMN5_SOLTU</name>
<dbReference type="Gramene" id="PGSC0003DMT400091459">
    <property type="protein sequence ID" value="PGSC0003DMT400091459"/>
    <property type="gene ID" value="PGSC0003DMG400041030"/>
</dbReference>
<protein>
    <submittedName>
        <fullName evidence="1">Uncharacterized protein</fullName>
    </submittedName>
</protein>
<dbReference type="InParanoid" id="M1DMN5"/>